<accession>A0A7G7MBJ7</accession>
<dbReference type="RefSeq" id="WP_185716920.1">
    <property type="nucleotide sequence ID" value="NZ_CP060131.1"/>
</dbReference>
<name>A0A7G7MBJ7_9PSEU</name>
<organism evidence="1 2">
    <name type="scientific">Pseudonocardia petroleophila</name>
    <dbReference type="NCBI Taxonomy" id="37331"/>
    <lineage>
        <taxon>Bacteria</taxon>
        <taxon>Bacillati</taxon>
        <taxon>Actinomycetota</taxon>
        <taxon>Actinomycetes</taxon>
        <taxon>Pseudonocardiales</taxon>
        <taxon>Pseudonocardiaceae</taxon>
        <taxon>Pseudonocardia</taxon>
    </lineage>
</organism>
<protein>
    <submittedName>
        <fullName evidence="1">Uncharacterized protein</fullName>
    </submittedName>
</protein>
<gene>
    <name evidence="1" type="ORF">H6H00_17995</name>
</gene>
<dbReference type="AlphaFoldDB" id="A0A7G7MBJ7"/>
<reference evidence="1 2" key="1">
    <citation type="submission" date="2020-08" db="EMBL/GenBank/DDBJ databases">
        <authorList>
            <person name="Mo P."/>
        </authorList>
    </citation>
    <scope>NUCLEOTIDE SEQUENCE [LARGE SCALE GENOMIC DNA]</scope>
    <source>
        <strain evidence="1 2">CGMCC 4.1532</strain>
    </source>
</reference>
<sequence>MTDSWNNDELVDVLRMLRALVDGIDNGTCAATDAQRAHVAAAAEVVCQLAASASADGRRP</sequence>
<dbReference type="EMBL" id="CP060131">
    <property type="protein sequence ID" value="QNG50158.1"/>
    <property type="molecule type" value="Genomic_DNA"/>
</dbReference>
<evidence type="ECO:0000313" key="1">
    <source>
        <dbReference type="EMBL" id="QNG50158.1"/>
    </source>
</evidence>
<keyword evidence="2" id="KW-1185">Reference proteome</keyword>
<dbReference type="Proteomes" id="UP000515728">
    <property type="component" value="Chromosome"/>
</dbReference>
<evidence type="ECO:0000313" key="2">
    <source>
        <dbReference type="Proteomes" id="UP000515728"/>
    </source>
</evidence>
<dbReference type="KEGG" id="ppel:H6H00_17995"/>
<proteinExistence type="predicted"/>